<dbReference type="Proteomes" id="UP000006304">
    <property type="component" value="Chromosome"/>
</dbReference>
<keyword evidence="3" id="KW-1185">Reference proteome</keyword>
<feature type="region of interest" description="Disordered" evidence="1">
    <location>
        <begin position="22"/>
        <end position="60"/>
    </location>
</feature>
<name>K0F5I5_NOCB7</name>
<evidence type="ECO:0000256" key="1">
    <source>
        <dbReference type="SAM" id="MobiDB-lite"/>
    </source>
</evidence>
<dbReference type="AlphaFoldDB" id="K0F5I5"/>
<accession>K0F5I5</accession>
<dbReference type="KEGG" id="nbr:O3I_034500"/>
<dbReference type="HOGENOM" id="CLU_2936967_0_0_11"/>
<feature type="compositionally biased region" description="Polar residues" evidence="1">
    <location>
        <begin position="45"/>
        <end position="60"/>
    </location>
</feature>
<proteinExistence type="predicted"/>
<gene>
    <name evidence="2" type="ORF">O3I_034500</name>
</gene>
<sequence length="60" mass="6544">MILPNSTHHVASLLDAIEQLGRPDAARRTRHPSVPHSEAKPSAHTLPTANVNYRRTVGPT</sequence>
<organism evidence="2 3">
    <name type="scientific">Nocardia brasiliensis (strain ATCC 700358 / HUJEG-1)</name>
    <dbReference type="NCBI Taxonomy" id="1133849"/>
    <lineage>
        <taxon>Bacteria</taxon>
        <taxon>Bacillati</taxon>
        <taxon>Actinomycetota</taxon>
        <taxon>Actinomycetes</taxon>
        <taxon>Mycobacteriales</taxon>
        <taxon>Nocardiaceae</taxon>
        <taxon>Nocardia</taxon>
    </lineage>
</organism>
<reference evidence="2 3" key="1">
    <citation type="journal article" date="2012" name="J. Bacteriol.">
        <title>Complete genome sequence of Nocardia brasiliensis HUJEG-1.</title>
        <authorList>
            <person name="Vera-Cabrera L."/>
            <person name="Ortiz-Lopez R."/>
            <person name="Elizondo-Gonzalez R."/>
            <person name="Perez-Maya A.A."/>
            <person name="Ocampo-Candiani J."/>
        </authorList>
    </citation>
    <scope>NUCLEOTIDE SEQUENCE [LARGE SCALE GENOMIC DNA]</scope>
    <source>
        <strain evidence="3">ATCC 700358</strain>
    </source>
</reference>
<evidence type="ECO:0000313" key="2">
    <source>
        <dbReference type="EMBL" id="AFU04849.1"/>
    </source>
</evidence>
<protein>
    <submittedName>
        <fullName evidence="2">Uncharacterized protein</fullName>
    </submittedName>
</protein>
<dbReference type="EMBL" id="CP003876">
    <property type="protein sequence ID" value="AFU04849.1"/>
    <property type="molecule type" value="Genomic_DNA"/>
</dbReference>
<evidence type="ECO:0000313" key="3">
    <source>
        <dbReference type="Proteomes" id="UP000006304"/>
    </source>
</evidence>